<dbReference type="EMBL" id="JARAWC010000039">
    <property type="protein sequence ID" value="MDX2965227.1"/>
    <property type="molecule type" value="Genomic_DNA"/>
</dbReference>
<name>A0AAP6BIR9_9ACTN</name>
<comment type="caution">
    <text evidence="2">The sequence shown here is derived from an EMBL/GenBank/DDBJ whole genome shotgun (WGS) entry which is preliminary data.</text>
</comment>
<evidence type="ECO:0000313" key="3">
    <source>
        <dbReference type="EMBL" id="MDX3022157.1"/>
    </source>
</evidence>
<dbReference type="Proteomes" id="UP001282288">
    <property type="component" value="Unassembled WGS sequence"/>
</dbReference>
<feature type="region of interest" description="Disordered" evidence="1">
    <location>
        <begin position="58"/>
        <end position="78"/>
    </location>
</feature>
<dbReference type="Proteomes" id="UP001272987">
    <property type="component" value="Unassembled WGS sequence"/>
</dbReference>
<proteinExistence type="predicted"/>
<evidence type="ECO:0000313" key="2">
    <source>
        <dbReference type="EMBL" id="MDX2965227.1"/>
    </source>
</evidence>
<evidence type="ECO:0000313" key="5">
    <source>
        <dbReference type="Proteomes" id="UP001282288"/>
    </source>
</evidence>
<dbReference type="RefSeq" id="WP_162138060.1">
    <property type="nucleotide sequence ID" value="NZ_BCMK01000008.1"/>
</dbReference>
<evidence type="ECO:0000313" key="4">
    <source>
        <dbReference type="Proteomes" id="UP001272987"/>
    </source>
</evidence>
<organism evidence="2 5">
    <name type="scientific">Streptomyces acidiscabies</name>
    <dbReference type="NCBI Taxonomy" id="42234"/>
    <lineage>
        <taxon>Bacteria</taxon>
        <taxon>Bacillati</taxon>
        <taxon>Actinomycetota</taxon>
        <taxon>Actinomycetes</taxon>
        <taxon>Kitasatosporales</taxon>
        <taxon>Streptomycetaceae</taxon>
        <taxon>Streptomyces</taxon>
    </lineage>
</organism>
<sequence>MEEIWKASASSGVVQLAGQCLFARLAVAACRDGRGGAVGVDDPLRAARALQHLVVADEAGPDTDPGHAGAGDVLMAPA</sequence>
<gene>
    <name evidence="2" type="ORF">PV399_36725</name>
    <name evidence="3" type="ORF">PV666_30350</name>
</gene>
<dbReference type="GeneID" id="69809333"/>
<dbReference type="AlphaFoldDB" id="A0AAP6BIR9"/>
<accession>A0AAP6BIR9</accession>
<protein>
    <submittedName>
        <fullName evidence="2">Uncharacterized protein</fullName>
    </submittedName>
</protein>
<keyword evidence="4" id="KW-1185">Reference proteome</keyword>
<evidence type="ECO:0000256" key="1">
    <source>
        <dbReference type="SAM" id="MobiDB-lite"/>
    </source>
</evidence>
<dbReference type="EMBL" id="JARAWP010000019">
    <property type="protein sequence ID" value="MDX3022157.1"/>
    <property type="molecule type" value="Genomic_DNA"/>
</dbReference>
<reference evidence="2 4" key="1">
    <citation type="journal article" date="2023" name="Microb. Genom.">
        <title>Mesoterricola silvestris gen. nov., sp. nov., Mesoterricola sediminis sp. nov., Geothrix oryzae sp. nov., Geothrix edaphica sp. nov., Geothrix rubra sp. nov., and Geothrix limicola sp. nov., six novel members of Acidobacteriota isolated from soils.</title>
        <authorList>
            <person name="Weisberg A.J."/>
            <person name="Pearce E."/>
            <person name="Kramer C.G."/>
            <person name="Chang J.H."/>
            <person name="Clarke C.R."/>
        </authorList>
    </citation>
    <scope>NUCLEOTIDE SEQUENCE</scope>
    <source>
        <strain evidence="3 4">NB05-1H</strain>
        <strain evidence="2">NRRL_B-16521</strain>
    </source>
</reference>